<dbReference type="Proteomes" id="UP000245252">
    <property type="component" value="Unassembled WGS sequence"/>
</dbReference>
<keyword evidence="5" id="KW-0804">Transcription</keyword>
<dbReference type="GO" id="GO:0043565">
    <property type="term" value="F:sequence-specific DNA binding"/>
    <property type="evidence" value="ECO:0007669"/>
    <property type="project" value="InterPro"/>
</dbReference>
<protein>
    <submittedName>
        <fullName evidence="7">AraC family transcriptional regulator</fullName>
    </submittedName>
</protein>
<evidence type="ECO:0000259" key="6">
    <source>
        <dbReference type="PROSITE" id="PS01124"/>
    </source>
</evidence>
<dbReference type="SUPFAM" id="SSF51182">
    <property type="entry name" value="RmlC-like cupins"/>
    <property type="match status" value="1"/>
</dbReference>
<evidence type="ECO:0000256" key="4">
    <source>
        <dbReference type="ARBA" id="ARBA00023159"/>
    </source>
</evidence>
<reference evidence="7 8" key="1">
    <citation type="submission" date="2018-05" db="EMBL/GenBank/DDBJ databases">
        <title>The draft genome of strain NS-104.</title>
        <authorList>
            <person name="Hang P."/>
            <person name="Jiang J."/>
        </authorList>
    </citation>
    <scope>NUCLEOTIDE SEQUENCE [LARGE SCALE GENOMIC DNA]</scope>
    <source>
        <strain evidence="7 8">NS-104</strain>
    </source>
</reference>
<dbReference type="PROSITE" id="PS01124">
    <property type="entry name" value="HTH_ARAC_FAMILY_2"/>
    <property type="match status" value="1"/>
</dbReference>
<name>A0A2U2DRK4_9HYPH</name>
<dbReference type="EMBL" id="QFBC01000004">
    <property type="protein sequence ID" value="PWE55927.1"/>
    <property type="molecule type" value="Genomic_DNA"/>
</dbReference>
<dbReference type="InterPro" id="IPR020449">
    <property type="entry name" value="Tscrpt_reg_AraC-type_HTH"/>
</dbReference>
<evidence type="ECO:0000313" key="8">
    <source>
        <dbReference type="Proteomes" id="UP000245252"/>
    </source>
</evidence>
<dbReference type="InterPro" id="IPR014710">
    <property type="entry name" value="RmlC-like_jellyroll"/>
</dbReference>
<comment type="caution">
    <text evidence="7">The sequence shown here is derived from an EMBL/GenBank/DDBJ whole genome shotgun (WGS) entry which is preliminary data.</text>
</comment>
<sequence>MEKLTAKTLSALNDDHYRNLAWMEQSEAEVLVHSTEIPGGYTVPVHHHRRTQILCVFRGVVLVATDSGRWMIPPGHALLIPRGLAHAVEMLSDVSMRSLYISPRDGKAVPGAPKVLEVTDLARSLLLEALKLREAPAGHGKARLVYALLLEEMESLPERPLGLPFPLHERLADLCRRYLRNPAPDARIDDWAESLAMSRRTFTRLFREETGLSFVTWRQQACVFASLPKLAEGWPVTHVALEAGYESVPAFTTMFKRMLGTSPRSYSMQH</sequence>
<dbReference type="Gene3D" id="2.60.120.10">
    <property type="entry name" value="Jelly Rolls"/>
    <property type="match status" value="1"/>
</dbReference>
<dbReference type="PRINTS" id="PR00032">
    <property type="entry name" value="HTHARAC"/>
</dbReference>
<dbReference type="AlphaFoldDB" id="A0A2U2DRK4"/>
<dbReference type="RefSeq" id="WP_109458245.1">
    <property type="nucleotide sequence ID" value="NZ_QFBC01000004.1"/>
</dbReference>
<keyword evidence="8" id="KW-1185">Reference proteome</keyword>
<evidence type="ECO:0000256" key="2">
    <source>
        <dbReference type="ARBA" id="ARBA00023015"/>
    </source>
</evidence>
<keyword evidence="2" id="KW-0805">Transcription regulation</keyword>
<dbReference type="Pfam" id="PF02311">
    <property type="entry name" value="AraC_binding"/>
    <property type="match status" value="1"/>
</dbReference>
<accession>A0A2U2DRK4</accession>
<dbReference type="InterPro" id="IPR009057">
    <property type="entry name" value="Homeodomain-like_sf"/>
</dbReference>
<dbReference type="OrthoDB" id="9804543at2"/>
<dbReference type="Pfam" id="PF12833">
    <property type="entry name" value="HTH_18"/>
    <property type="match status" value="1"/>
</dbReference>
<dbReference type="Gene3D" id="1.10.10.60">
    <property type="entry name" value="Homeodomain-like"/>
    <property type="match status" value="2"/>
</dbReference>
<keyword evidence="3" id="KW-0238">DNA-binding</keyword>
<proteinExistence type="predicted"/>
<dbReference type="SMART" id="SM00342">
    <property type="entry name" value="HTH_ARAC"/>
    <property type="match status" value="1"/>
</dbReference>
<keyword evidence="1" id="KW-0678">Repressor</keyword>
<dbReference type="PANTHER" id="PTHR11019">
    <property type="entry name" value="HTH-TYPE TRANSCRIPTIONAL REGULATOR NIMR"/>
    <property type="match status" value="1"/>
</dbReference>
<dbReference type="PANTHER" id="PTHR11019:SF159">
    <property type="entry name" value="TRANSCRIPTIONAL REGULATOR-RELATED"/>
    <property type="match status" value="1"/>
</dbReference>
<evidence type="ECO:0000256" key="1">
    <source>
        <dbReference type="ARBA" id="ARBA00022491"/>
    </source>
</evidence>
<feature type="domain" description="HTH araC/xylS-type" evidence="6">
    <location>
        <begin position="169"/>
        <end position="269"/>
    </location>
</feature>
<evidence type="ECO:0000256" key="3">
    <source>
        <dbReference type="ARBA" id="ARBA00023125"/>
    </source>
</evidence>
<organism evidence="7 8">
    <name type="scientific">Metarhizobium album</name>
    <dbReference type="NCBI Taxonomy" id="2182425"/>
    <lineage>
        <taxon>Bacteria</taxon>
        <taxon>Pseudomonadati</taxon>
        <taxon>Pseudomonadota</taxon>
        <taxon>Alphaproteobacteria</taxon>
        <taxon>Hyphomicrobiales</taxon>
        <taxon>Rhizobiaceae</taxon>
        <taxon>Metarhizobium</taxon>
    </lineage>
</organism>
<dbReference type="InterPro" id="IPR011051">
    <property type="entry name" value="RmlC_Cupin_sf"/>
</dbReference>
<gene>
    <name evidence="7" type="ORF">DEM27_10765</name>
</gene>
<evidence type="ECO:0000256" key="5">
    <source>
        <dbReference type="ARBA" id="ARBA00023163"/>
    </source>
</evidence>
<dbReference type="GO" id="GO:0003700">
    <property type="term" value="F:DNA-binding transcription factor activity"/>
    <property type="evidence" value="ECO:0007669"/>
    <property type="project" value="InterPro"/>
</dbReference>
<dbReference type="SUPFAM" id="SSF46689">
    <property type="entry name" value="Homeodomain-like"/>
    <property type="match status" value="1"/>
</dbReference>
<keyword evidence="4" id="KW-0010">Activator</keyword>
<evidence type="ECO:0000313" key="7">
    <source>
        <dbReference type="EMBL" id="PWE55927.1"/>
    </source>
</evidence>
<dbReference type="CDD" id="cd06124">
    <property type="entry name" value="cupin_NimR-like_N"/>
    <property type="match status" value="1"/>
</dbReference>
<dbReference type="FunFam" id="1.10.10.60:FF:000132">
    <property type="entry name" value="AraC family transcriptional regulator"/>
    <property type="match status" value="1"/>
</dbReference>
<dbReference type="InterPro" id="IPR003313">
    <property type="entry name" value="AraC-bd"/>
</dbReference>
<dbReference type="InterPro" id="IPR018060">
    <property type="entry name" value="HTH_AraC"/>
</dbReference>